<dbReference type="EMBL" id="JAVRFI010000022">
    <property type="protein sequence ID" value="MDT0452691.1"/>
    <property type="molecule type" value="Genomic_DNA"/>
</dbReference>
<evidence type="ECO:0000313" key="2">
    <source>
        <dbReference type="EMBL" id="MDT0452691.1"/>
    </source>
</evidence>
<evidence type="ECO:0000313" key="3">
    <source>
        <dbReference type="Proteomes" id="UP001180531"/>
    </source>
</evidence>
<reference evidence="2" key="1">
    <citation type="submission" date="2024-05" db="EMBL/GenBank/DDBJ databases">
        <title>30 novel species of actinomycetes from the DSMZ collection.</title>
        <authorList>
            <person name="Nouioui I."/>
        </authorList>
    </citation>
    <scope>NUCLEOTIDE SEQUENCE</scope>
    <source>
        <strain evidence="2">DSM 40473</strain>
    </source>
</reference>
<name>A0ABU2SUS9_9ACTN</name>
<comment type="caution">
    <text evidence="2">The sequence shown here is derived from an EMBL/GenBank/DDBJ whole genome shotgun (WGS) entry which is preliminary data.</text>
</comment>
<dbReference type="InterPro" id="IPR029063">
    <property type="entry name" value="SAM-dependent_MTases_sf"/>
</dbReference>
<protein>
    <recommendedName>
        <fullName evidence="4">Protein-L-isoaspartate O-methyltransferase</fullName>
    </recommendedName>
</protein>
<dbReference type="Gene3D" id="3.40.50.150">
    <property type="entry name" value="Vaccinia Virus protein VP39"/>
    <property type="match status" value="1"/>
</dbReference>
<sequence length="199" mass="21234">MPVDWKPYAERLACEIADPVSRRRPLIARTTRTEGSDWVLHDGPADPEKWLSTAYSDRTLVTRIGPLHADHAEEEQGANGRATSSSTHPRLVVQMYRHGRLVKGLDLLDVGTGSGYGTALAAQLLGDKHVTARTVRGQGRQPNSSTRLSSIRAGLAASGTSLSGSGTGRMPRAACPYTAVTPGLPREASSTSHEADGRL</sequence>
<accession>A0ABU2SUS9</accession>
<proteinExistence type="predicted"/>
<evidence type="ECO:0000256" key="1">
    <source>
        <dbReference type="SAM" id="MobiDB-lite"/>
    </source>
</evidence>
<dbReference type="RefSeq" id="WP_311614165.1">
    <property type="nucleotide sequence ID" value="NZ_JAVRFI010000022.1"/>
</dbReference>
<gene>
    <name evidence="2" type="ORF">RM609_26900</name>
</gene>
<keyword evidence="3" id="KW-1185">Reference proteome</keyword>
<feature type="region of interest" description="Disordered" evidence="1">
    <location>
        <begin position="159"/>
        <end position="199"/>
    </location>
</feature>
<dbReference type="Pfam" id="PF01135">
    <property type="entry name" value="PCMT"/>
    <property type="match status" value="1"/>
</dbReference>
<evidence type="ECO:0008006" key="4">
    <source>
        <dbReference type="Google" id="ProtNLM"/>
    </source>
</evidence>
<dbReference type="SUPFAM" id="SSF53335">
    <property type="entry name" value="S-adenosyl-L-methionine-dependent methyltransferases"/>
    <property type="match status" value="1"/>
</dbReference>
<organism evidence="2 3">
    <name type="scientific">Streptomyces hesseae</name>
    <dbReference type="NCBI Taxonomy" id="3075519"/>
    <lineage>
        <taxon>Bacteria</taxon>
        <taxon>Bacillati</taxon>
        <taxon>Actinomycetota</taxon>
        <taxon>Actinomycetes</taxon>
        <taxon>Kitasatosporales</taxon>
        <taxon>Streptomycetaceae</taxon>
        <taxon>Streptomyces</taxon>
    </lineage>
</organism>
<dbReference type="Proteomes" id="UP001180531">
    <property type="component" value="Unassembled WGS sequence"/>
</dbReference>